<gene>
    <name evidence="2" type="ORF">SUGI_1373370</name>
</gene>
<dbReference type="Proteomes" id="UP001234787">
    <property type="component" value="Unassembled WGS sequence"/>
</dbReference>
<accession>A0AAD3NU50</accession>
<dbReference type="EMBL" id="BSEH01000190">
    <property type="protein sequence ID" value="GLJ57792.1"/>
    <property type="molecule type" value="Genomic_DNA"/>
</dbReference>
<sequence length="121" mass="13082">MGNQSQNEKQGAMPRNCTTRAKGLSLSNPTYEVDENCPNYNSSYAGWEILVAVPGCFRKTAAFSGRHVTLSSAFGLLASTRTFGFPFPELRSGGTPHSIHSPAIDKLLPCPTFCMPIRTVA</sequence>
<dbReference type="AlphaFoldDB" id="A0AAD3NU50"/>
<comment type="caution">
    <text evidence="2">The sequence shown here is derived from an EMBL/GenBank/DDBJ whole genome shotgun (WGS) entry which is preliminary data.</text>
</comment>
<evidence type="ECO:0000313" key="3">
    <source>
        <dbReference type="Proteomes" id="UP001234787"/>
    </source>
</evidence>
<proteinExistence type="predicted"/>
<evidence type="ECO:0000313" key="2">
    <source>
        <dbReference type="EMBL" id="GLJ57792.1"/>
    </source>
</evidence>
<name>A0AAD3NU50_CRYJA</name>
<reference evidence="2" key="1">
    <citation type="submission" date="2022-12" db="EMBL/GenBank/DDBJ databases">
        <title>Chromosome-Level Genome Assembly of Japanese Cedar (Cryptomeriajaponica D. Don).</title>
        <authorList>
            <person name="Fujino T."/>
            <person name="Yamaguchi K."/>
            <person name="Yokoyama T."/>
            <person name="Hamanaka T."/>
            <person name="Harazono Y."/>
            <person name="Kamada H."/>
            <person name="Kobayashi W."/>
            <person name="Ujino-Ihara T."/>
            <person name="Uchiyama K."/>
            <person name="Matsumoto A."/>
            <person name="Izuno A."/>
            <person name="Tsumura Y."/>
            <person name="Toyoda A."/>
            <person name="Shigenobu S."/>
            <person name="Moriguchi Y."/>
            <person name="Ueno S."/>
            <person name="Kasahara M."/>
        </authorList>
    </citation>
    <scope>NUCLEOTIDE SEQUENCE</scope>
</reference>
<evidence type="ECO:0000256" key="1">
    <source>
        <dbReference type="SAM" id="MobiDB-lite"/>
    </source>
</evidence>
<feature type="region of interest" description="Disordered" evidence="1">
    <location>
        <begin position="1"/>
        <end position="23"/>
    </location>
</feature>
<protein>
    <submittedName>
        <fullName evidence="2">Uncharacterized protein</fullName>
    </submittedName>
</protein>
<organism evidence="2 3">
    <name type="scientific">Cryptomeria japonica</name>
    <name type="common">Japanese cedar</name>
    <name type="synonym">Cupressus japonica</name>
    <dbReference type="NCBI Taxonomy" id="3369"/>
    <lineage>
        <taxon>Eukaryota</taxon>
        <taxon>Viridiplantae</taxon>
        <taxon>Streptophyta</taxon>
        <taxon>Embryophyta</taxon>
        <taxon>Tracheophyta</taxon>
        <taxon>Spermatophyta</taxon>
        <taxon>Pinopsida</taxon>
        <taxon>Pinidae</taxon>
        <taxon>Conifers II</taxon>
        <taxon>Cupressales</taxon>
        <taxon>Cupressaceae</taxon>
        <taxon>Cryptomeria</taxon>
    </lineage>
</organism>
<keyword evidence="3" id="KW-1185">Reference proteome</keyword>